<dbReference type="Gene3D" id="3.40.50.300">
    <property type="entry name" value="P-loop containing nucleotide triphosphate hydrolases"/>
    <property type="match status" value="1"/>
</dbReference>
<dbReference type="InterPro" id="IPR050445">
    <property type="entry name" value="Bact_polysacc_biosynth/exp"/>
</dbReference>
<evidence type="ECO:0000313" key="10">
    <source>
        <dbReference type="Proteomes" id="UP001161405"/>
    </source>
</evidence>
<evidence type="ECO:0000256" key="2">
    <source>
        <dbReference type="ARBA" id="ARBA00022475"/>
    </source>
</evidence>
<keyword evidence="10" id="KW-1185">Reference proteome</keyword>
<evidence type="ECO:0000256" key="5">
    <source>
        <dbReference type="ARBA" id="ARBA00023136"/>
    </source>
</evidence>
<evidence type="ECO:0000256" key="4">
    <source>
        <dbReference type="ARBA" id="ARBA00022989"/>
    </source>
</evidence>
<keyword evidence="3 7" id="KW-0812">Transmembrane</keyword>
<evidence type="ECO:0000256" key="7">
    <source>
        <dbReference type="SAM" id="Phobius"/>
    </source>
</evidence>
<protein>
    <submittedName>
        <fullName evidence="9">Chain-length determining protein</fullName>
    </submittedName>
</protein>
<organism evidence="9 10">
    <name type="scientific">Maritalea porphyrae</name>
    <dbReference type="NCBI Taxonomy" id="880732"/>
    <lineage>
        <taxon>Bacteria</taxon>
        <taxon>Pseudomonadati</taxon>
        <taxon>Pseudomonadota</taxon>
        <taxon>Alphaproteobacteria</taxon>
        <taxon>Hyphomicrobiales</taxon>
        <taxon>Devosiaceae</taxon>
        <taxon>Maritalea</taxon>
    </lineage>
</organism>
<reference evidence="9" key="1">
    <citation type="journal article" date="2014" name="Int. J. Syst. Evol. Microbiol.">
        <title>Complete genome of a new Firmicutes species belonging to the dominant human colonic microbiota ('Ruminococcus bicirculans') reveals two chromosomes and a selective capacity to utilize plant glucans.</title>
        <authorList>
            <consortium name="NISC Comparative Sequencing Program"/>
            <person name="Wegmann U."/>
            <person name="Louis P."/>
            <person name="Goesmann A."/>
            <person name="Henrissat B."/>
            <person name="Duncan S.H."/>
            <person name="Flint H.J."/>
        </authorList>
    </citation>
    <scope>NUCLEOTIDE SEQUENCE</scope>
    <source>
        <strain evidence="9">NBRC 107169</strain>
    </source>
</reference>
<proteinExistence type="predicted"/>
<reference evidence="9" key="2">
    <citation type="submission" date="2023-01" db="EMBL/GenBank/DDBJ databases">
        <title>Draft genome sequence of Maritalea porphyrae strain NBRC 107169.</title>
        <authorList>
            <person name="Sun Q."/>
            <person name="Mori K."/>
        </authorList>
    </citation>
    <scope>NUCLEOTIDE SEQUENCE</scope>
    <source>
        <strain evidence="9">NBRC 107169</strain>
    </source>
</reference>
<accession>A0ABQ5USI2</accession>
<evidence type="ECO:0000256" key="3">
    <source>
        <dbReference type="ARBA" id="ARBA00022692"/>
    </source>
</evidence>
<comment type="caution">
    <text evidence="9">The sequence shown here is derived from an EMBL/GenBank/DDBJ whole genome shotgun (WGS) entry which is preliminary data.</text>
</comment>
<dbReference type="PANTHER" id="PTHR32309">
    <property type="entry name" value="TYROSINE-PROTEIN KINASE"/>
    <property type="match status" value="1"/>
</dbReference>
<dbReference type="PANTHER" id="PTHR32309:SF13">
    <property type="entry name" value="FERRIC ENTEROBACTIN TRANSPORT PROTEIN FEPE"/>
    <property type="match status" value="1"/>
</dbReference>
<evidence type="ECO:0000259" key="8">
    <source>
        <dbReference type="Pfam" id="PF02706"/>
    </source>
</evidence>
<feature type="transmembrane region" description="Helical" evidence="7">
    <location>
        <begin position="30"/>
        <end position="48"/>
    </location>
</feature>
<gene>
    <name evidence="9" type="ORF">GCM10007879_24890</name>
</gene>
<keyword evidence="4 7" id="KW-1133">Transmembrane helix</keyword>
<comment type="subcellular location">
    <subcellularLocation>
        <location evidence="1">Cell membrane</location>
        <topology evidence="1">Multi-pass membrane protein</topology>
    </subcellularLocation>
</comment>
<evidence type="ECO:0000256" key="1">
    <source>
        <dbReference type="ARBA" id="ARBA00004651"/>
    </source>
</evidence>
<evidence type="ECO:0000256" key="6">
    <source>
        <dbReference type="SAM" id="Coils"/>
    </source>
</evidence>
<dbReference type="EMBL" id="BSNI01000002">
    <property type="protein sequence ID" value="GLQ18240.1"/>
    <property type="molecule type" value="Genomic_DNA"/>
</dbReference>
<dbReference type="InterPro" id="IPR027417">
    <property type="entry name" value="P-loop_NTPase"/>
</dbReference>
<sequence>MTQNGARSYEDVQINVYNLFAAIIRALPRIIVVTAILCGLTFVSFSFMTPKYSAEASILLEPRSDNFAQSAANRTSQTSQASVDGAAIASQIQLLKSRETLLKVVDQLDLRSNPEFVDTSVGPLDMVFALFSIGGGSDTEAVAISTDEKIIAKLNKNLVAAQARDSRVISIKYTSSDAEMAAKIANALAKALVDRRSGLAIEDTSDANRWLNQEIERLSRDVSAAESAVANFRVDNDLFRSSENNTLIGQQLSDLSRQISTVSERKNAAATRARLIRDLLSAGRSLDSVPDVRQSPMIQRMSEQKANFQASRAQSAATLLDNHPTLQALDAQIRDIDRQIQLEGRRIAESLETQAKIEGELEKTLRDDLARLKLSASGAERSGVTLAELEREATAKRDLLNTFLARQSEATARTNTGAIFPDVRIISTASVPTKPSSPNKPFLLMLVGGISIVLQLGMIIIGELAAGNLITVRQELRDQEDDGLAVREEPMMAPVAVEPEHVAQEEIVPEPMPAPEAVEAEQVLETKAPVVVEPEKPASPRANTSNEATLAALVGQIRQSESGIVLVASAERDRQDSDLATQLQQELSGNGSATILVNAGGADHIQMQGLTDMCDGSADFGAVIKQGANEHQFFVPWGTKDRLLFNNERFTLMIDALSEIYDHVIIECGPFGMRAPLAPFVEMDVPLIIAAGRHQAMRSVEITDDAMALGFENISFATTAQAKSDVA</sequence>
<keyword evidence="2" id="KW-1003">Cell membrane</keyword>
<dbReference type="RefSeq" id="WP_284365029.1">
    <property type="nucleotide sequence ID" value="NZ_BSNI01000002.1"/>
</dbReference>
<keyword evidence="6" id="KW-0175">Coiled coil</keyword>
<dbReference type="Pfam" id="PF02706">
    <property type="entry name" value="Wzz"/>
    <property type="match status" value="1"/>
</dbReference>
<keyword evidence="5 7" id="KW-0472">Membrane</keyword>
<feature type="coiled-coil region" evidence="6">
    <location>
        <begin position="201"/>
        <end position="228"/>
    </location>
</feature>
<dbReference type="Proteomes" id="UP001161405">
    <property type="component" value="Unassembled WGS sequence"/>
</dbReference>
<dbReference type="InterPro" id="IPR003856">
    <property type="entry name" value="LPS_length_determ_N"/>
</dbReference>
<feature type="domain" description="Polysaccharide chain length determinant N-terminal" evidence="8">
    <location>
        <begin position="13"/>
        <end position="108"/>
    </location>
</feature>
<evidence type="ECO:0000313" key="9">
    <source>
        <dbReference type="EMBL" id="GLQ18240.1"/>
    </source>
</evidence>
<name>A0ABQ5USI2_9HYPH</name>